<feature type="compositionally biased region" description="Basic and acidic residues" evidence="5">
    <location>
        <begin position="56"/>
        <end position="65"/>
    </location>
</feature>
<feature type="transmembrane region" description="Helical" evidence="6">
    <location>
        <begin position="236"/>
        <end position="258"/>
    </location>
</feature>
<evidence type="ECO:0000256" key="4">
    <source>
        <dbReference type="ARBA" id="ARBA00023136"/>
    </source>
</evidence>
<organism evidence="8 9">
    <name type="scientific">Seiridium cardinale</name>
    <dbReference type="NCBI Taxonomy" id="138064"/>
    <lineage>
        <taxon>Eukaryota</taxon>
        <taxon>Fungi</taxon>
        <taxon>Dikarya</taxon>
        <taxon>Ascomycota</taxon>
        <taxon>Pezizomycotina</taxon>
        <taxon>Sordariomycetes</taxon>
        <taxon>Xylariomycetidae</taxon>
        <taxon>Amphisphaeriales</taxon>
        <taxon>Sporocadaceae</taxon>
        <taxon>Seiridium</taxon>
    </lineage>
</organism>
<feature type="transmembrane region" description="Helical" evidence="6">
    <location>
        <begin position="418"/>
        <end position="437"/>
    </location>
</feature>
<evidence type="ECO:0000256" key="5">
    <source>
        <dbReference type="SAM" id="MobiDB-lite"/>
    </source>
</evidence>
<dbReference type="Proteomes" id="UP001465668">
    <property type="component" value="Unassembled WGS sequence"/>
</dbReference>
<feature type="transmembrane region" description="Helical" evidence="6">
    <location>
        <begin position="390"/>
        <end position="409"/>
    </location>
</feature>
<feature type="transmembrane region" description="Helical" evidence="6">
    <location>
        <begin position="449"/>
        <end position="471"/>
    </location>
</feature>
<feature type="transmembrane region" description="Helical" evidence="6">
    <location>
        <begin position="279"/>
        <end position="300"/>
    </location>
</feature>
<feature type="transmembrane region" description="Helical" evidence="6">
    <location>
        <begin position="483"/>
        <end position="506"/>
    </location>
</feature>
<evidence type="ECO:0000256" key="3">
    <source>
        <dbReference type="ARBA" id="ARBA00022989"/>
    </source>
</evidence>
<reference evidence="8 9" key="1">
    <citation type="submission" date="2024-02" db="EMBL/GenBank/DDBJ databases">
        <title>First draft genome assembly of two strains of Seiridium cardinale.</title>
        <authorList>
            <person name="Emiliani G."/>
            <person name="Scali E."/>
        </authorList>
    </citation>
    <scope>NUCLEOTIDE SEQUENCE [LARGE SCALE GENOMIC DNA]</scope>
    <source>
        <strain evidence="8 9">BM-138-000479</strain>
    </source>
</reference>
<keyword evidence="3 6" id="KW-1133">Transmembrane helix</keyword>
<dbReference type="Gene3D" id="1.20.1250.20">
    <property type="entry name" value="MFS general substrate transporter like domains"/>
    <property type="match status" value="2"/>
</dbReference>
<dbReference type="InterPro" id="IPR036259">
    <property type="entry name" value="MFS_trans_sf"/>
</dbReference>
<dbReference type="InterPro" id="IPR020846">
    <property type="entry name" value="MFS_dom"/>
</dbReference>
<dbReference type="PANTHER" id="PTHR23501:SF33">
    <property type="entry name" value="MAJOR FACILITATOR SUPERFAMILY (MFS) PROFILE DOMAIN-CONTAINING PROTEIN"/>
    <property type="match status" value="1"/>
</dbReference>
<protein>
    <submittedName>
        <fullName evidence="8">Major facilitator superfamily (MFS) profile domain-containing protein</fullName>
    </submittedName>
</protein>
<sequence length="610" mass="65598">MTTYRVQKKGADERAQLIASREVGALDNDSSSQTETGSPNSTETDNNHATGPRDYGTIHDEESGHVTDNPEPPEERYSRALIARVVGALFIGVFTSNVDGSLVLATHPVISSDFQDLGDSSWLFISFWLAGSATQSAYGKLSDIYGRKPILLISYGLFAIGCALVGIGQSMWQVILGRVISGSGGAGMMVLAAIVVTDLAPIREVASWQSYVNVIATVGRSVGGPLGGWLADLIGWRWSFLGQVPVFSVAMLLCWVIFSKLKTKQQGHSRTTSPQSNLARIDFLGASTLGLGLLALMIPLEIGGQKVSWSNPSIFVLFAVGTLLLAVFIMAETRWVKEPIFPLRLLRSRDALLGYFIIGCTLAAQSGMMFTVPVYFQVTQRSTSSVVGTHLLPAVAGNATAGILSGYLIRKTGRYKSMVIFASLTSATSYLLMIVRWNGNTNWAESMYIIPGGFGCGIIQSAVFIAIQAAIDPVDKAASISGFFLATQVGTVVGTAAVSALMIGGLKETLKARLLSQGLEQPGIDKVLEQAVASVNYLDRTSQPIARAIVASYVDGLEYSHGMFQTRFGCSIAHKYSSLFLRMLHHGVFCSTIASRAKTRQMNHEQSGYR</sequence>
<feature type="compositionally biased region" description="Polar residues" evidence="5">
    <location>
        <begin position="28"/>
        <end position="49"/>
    </location>
</feature>
<feature type="transmembrane region" description="Helical" evidence="6">
    <location>
        <begin position="81"/>
        <end position="100"/>
    </location>
</feature>
<dbReference type="InterPro" id="IPR011701">
    <property type="entry name" value="MFS"/>
</dbReference>
<evidence type="ECO:0000259" key="7">
    <source>
        <dbReference type="PROSITE" id="PS50850"/>
    </source>
</evidence>
<gene>
    <name evidence="8" type="ORF">SCAR479_11283</name>
</gene>
<feature type="transmembrane region" description="Helical" evidence="6">
    <location>
        <begin position="352"/>
        <end position="378"/>
    </location>
</feature>
<feature type="transmembrane region" description="Helical" evidence="6">
    <location>
        <begin position="150"/>
        <end position="169"/>
    </location>
</feature>
<keyword evidence="9" id="KW-1185">Reference proteome</keyword>
<proteinExistence type="predicted"/>
<comment type="subcellular location">
    <subcellularLocation>
        <location evidence="1">Membrane</location>
        <topology evidence="1">Multi-pass membrane protein</topology>
    </subcellularLocation>
</comment>
<accession>A0ABR2XDU9</accession>
<feature type="transmembrane region" description="Helical" evidence="6">
    <location>
        <begin position="312"/>
        <end position="331"/>
    </location>
</feature>
<keyword evidence="2 6" id="KW-0812">Transmembrane</keyword>
<evidence type="ECO:0000256" key="2">
    <source>
        <dbReference type="ARBA" id="ARBA00022692"/>
    </source>
</evidence>
<feature type="transmembrane region" description="Helical" evidence="6">
    <location>
        <begin position="175"/>
        <end position="199"/>
    </location>
</feature>
<dbReference type="PROSITE" id="PS50850">
    <property type="entry name" value="MFS"/>
    <property type="match status" value="1"/>
</dbReference>
<dbReference type="EMBL" id="JARVKM010000067">
    <property type="protein sequence ID" value="KAK9771964.1"/>
    <property type="molecule type" value="Genomic_DNA"/>
</dbReference>
<dbReference type="Pfam" id="PF07690">
    <property type="entry name" value="MFS_1"/>
    <property type="match status" value="1"/>
</dbReference>
<feature type="domain" description="Major facilitator superfamily (MFS) profile" evidence="7">
    <location>
        <begin position="85"/>
        <end position="610"/>
    </location>
</feature>
<evidence type="ECO:0000256" key="1">
    <source>
        <dbReference type="ARBA" id="ARBA00004141"/>
    </source>
</evidence>
<feature type="region of interest" description="Disordered" evidence="5">
    <location>
        <begin position="1"/>
        <end position="74"/>
    </location>
</feature>
<evidence type="ECO:0000256" key="6">
    <source>
        <dbReference type="SAM" id="Phobius"/>
    </source>
</evidence>
<evidence type="ECO:0000313" key="9">
    <source>
        <dbReference type="Proteomes" id="UP001465668"/>
    </source>
</evidence>
<dbReference type="SUPFAM" id="SSF103473">
    <property type="entry name" value="MFS general substrate transporter"/>
    <property type="match status" value="1"/>
</dbReference>
<keyword evidence="4 6" id="KW-0472">Membrane</keyword>
<dbReference type="PANTHER" id="PTHR23501">
    <property type="entry name" value="MAJOR FACILITATOR SUPERFAMILY"/>
    <property type="match status" value="1"/>
</dbReference>
<name>A0ABR2XDU9_9PEZI</name>
<evidence type="ECO:0000313" key="8">
    <source>
        <dbReference type="EMBL" id="KAK9771964.1"/>
    </source>
</evidence>
<comment type="caution">
    <text evidence="8">The sequence shown here is derived from an EMBL/GenBank/DDBJ whole genome shotgun (WGS) entry which is preliminary data.</text>
</comment>